<dbReference type="EMBL" id="JANEWF010000035">
    <property type="protein sequence ID" value="MDA8485855.1"/>
    <property type="molecule type" value="Genomic_DNA"/>
</dbReference>
<keyword evidence="2" id="KW-1185">Reference proteome</keyword>
<comment type="caution">
    <text evidence="1">The sequence shown here is derived from an EMBL/GenBank/DDBJ whole genome shotgun (WGS) entry which is preliminary data.</text>
</comment>
<dbReference type="Proteomes" id="UP001211689">
    <property type="component" value="Unassembled WGS sequence"/>
</dbReference>
<organism evidence="1 2">
    <name type="scientific">Metapseudomonas resinovorans</name>
    <name type="common">Pseudomonas resinovorans</name>
    <dbReference type="NCBI Taxonomy" id="53412"/>
    <lineage>
        <taxon>Bacteria</taxon>
        <taxon>Pseudomonadati</taxon>
        <taxon>Pseudomonadota</taxon>
        <taxon>Gammaproteobacteria</taxon>
        <taxon>Pseudomonadales</taxon>
        <taxon>Pseudomonadaceae</taxon>
        <taxon>Metapseudomonas</taxon>
    </lineage>
</organism>
<dbReference type="InterPro" id="IPR056914">
    <property type="entry name" value="Gp53-like"/>
</dbReference>
<dbReference type="RefSeq" id="WP_271472012.1">
    <property type="nucleotide sequence ID" value="NZ_JANEWF010000035.1"/>
</dbReference>
<dbReference type="Pfam" id="PF23982">
    <property type="entry name" value="XM1_gp53_minor_capsid"/>
    <property type="match status" value="1"/>
</dbReference>
<gene>
    <name evidence="1" type="ORF">NNO07_22540</name>
</gene>
<proteinExistence type="predicted"/>
<name>A0ABT4YAF8_METRE</name>
<evidence type="ECO:0000313" key="2">
    <source>
        <dbReference type="Proteomes" id="UP001211689"/>
    </source>
</evidence>
<reference evidence="1 2" key="1">
    <citation type="submission" date="2022-07" db="EMBL/GenBank/DDBJ databases">
        <title>Genome Analysis of Selected Gammaproteobacteria from Nigerian Food snails.</title>
        <authorList>
            <person name="Okafor A.C."/>
        </authorList>
    </citation>
    <scope>NUCLEOTIDE SEQUENCE [LARGE SCALE GENOMIC DNA]</scope>
    <source>
        <strain evidence="1 2">Awg 2</strain>
    </source>
</reference>
<sequence>MGFQTVINQQPAPAVEGDFASANPMATALPSNGVMVAAPGGVIVGRFAWVTGSLVTNAGADVPAGFIHRNQQAVMFDLLTEATMVIPEGFAVTIHNAGDFWARTTTVATVGQKVFASNTTGEIATDDAGATVAGFTETKWSVASPAASGELIKMSNWV</sequence>
<accession>A0ABT4YAF8</accession>
<protein>
    <submittedName>
        <fullName evidence="1">Uncharacterized protein</fullName>
    </submittedName>
</protein>
<evidence type="ECO:0000313" key="1">
    <source>
        <dbReference type="EMBL" id="MDA8485855.1"/>
    </source>
</evidence>